<dbReference type="AlphaFoldDB" id="A0A7J7TUH4"/>
<accession>A0A7J7TUH4</accession>
<evidence type="ECO:0000313" key="2">
    <source>
        <dbReference type="EMBL" id="KAF6304254.1"/>
    </source>
</evidence>
<reference evidence="2 3" key="1">
    <citation type="journal article" date="2020" name="Nature">
        <title>Six reference-quality genomes reveal evolution of bat adaptations.</title>
        <authorList>
            <person name="Jebb D."/>
            <person name="Huang Z."/>
            <person name="Pippel M."/>
            <person name="Hughes G.M."/>
            <person name="Lavrichenko K."/>
            <person name="Devanna P."/>
            <person name="Winkler S."/>
            <person name="Jermiin L.S."/>
            <person name="Skirmuntt E.C."/>
            <person name="Katzourakis A."/>
            <person name="Burkitt-Gray L."/>
            <person name="Ray D.A."/>
            <person name="Sullivan K.A.M."/>
            <person name="Roscito J.G."/>
            <person name="Kirilenko B.M."/>
            <person name="Davalos L.M."/>
            <person name="Corthals A.P."/>
            <person name="Power M.L."/>
            <person name="Jones G."/>
            <person name="Ransome R.D."/>
            <person name="Dechmann D.K.N."/>
            <person name="Locatelli A.G."/>
            <person name="Puechmaille S.J."/>
            <person name="Fedrigo O."/>
            <person name="Jarvis E.D."/>
            <person name="Hiller M."/>
            <person name="Vernes S.C."/>
            <person name="Myers E.W."/>
            <person name="Teeling E.C."/>
        </authorList>
    </citation>
    <scope>NUCLEOTIDE SEQUENCE [LARGE SCALE GENOMIC DNA]</scope>
    <source>
        <strain evidence="2">MMyoMyo1</strain>
        <tissue evidence="2">Flight muscle</tissue>
    </source>
</reference>
<proteinExistence type="predicted"/>
<dbReference type="VEuPathDB" id="HostDB:GeneID_118669657"/>
<dbReference type="PROSITE" id="PS51257">
    <property type="entry name" value="PROKAR_LIPOPROTEIN"/>
    <property type="match status" value="1"/>
</dbReference>
<dbReference type="EMBL" id="JABWUV010000015">
    <property type="protein sequence ID" value="KAF6304254.1"/>
    <property type="molecule type" value="Genomic_DNA"/>
</dbReference>
<dbReference type="Proteomes" id="UP000527355">
    <property type="component" value="Unassembled WGS sequence"/>
</dbReference>
<evidence type="ECO:0000256" key="1">
    <source>
        <dbReference type="SAM" id="MobiDB-lite"/>
    </source>
</evidence>
<protein>
    <submittedName>
        <fullName evidence="2">PWWP domain containing 2B</fullName>
    </submittedName>
</protein>
<comment type="caution">
    <text evidence="2">The sequence shown here is derived from an EMBL/GenBank/DDBJ whole genome shotgun (WGS) entry which is preliminary data.</text>
</comment>
<feature type="region of interest" description="Disordered" evidence="1">
    <location>
        <begin position="180"/>
        <end position="218"/>
    </location>
</feature>
<sequence length="218" mass="22848">MEPRAGCRLPVRVEQVVNGALLVTVSCGQRSFAGILLDCTKKSPTMRAWLFSWSFRLRGCPPCPPFRPRGPACLLAGCVQNHARPAVVSLAPGFLGGAGVSGCKDRTTGAPRGLAAECIYSPGTDVRFSGCGAAGARVPLTPCGLIPPGQGCQLRATLQAPGHQLHVWVLQALAGSLCTRGADAHPPPPRSPGAWVPPGAQHRLQGPRPRDARRSPYV</sequence>
<gene>
    <name evidence="2" type="ORF">mMyoMyo1_016092</name>
</gene>
<organism evidence="2 3">
    <name type="scientific">Myotis myotis</name>
    <name type="common">Greater mouse-eared bat</name>
    <name type="synonym">Vespertilio myotis</name>
    <dbReference type="NCBI Taxonomy" id="51298"/>
    <lineage>
        <taxon>Eukaryota</taxon>
        <taxon>Metazoa</taxon>
        <taxon>Chordata</taxon>
        <taxon>Craniata</taxon>
        <taxon>Vertebrata</taxon>
        <taxon>Euteleostomi</taxon>
        <taxon>Mammalia</taxon>
        <taxon>Eutheria</taxon>
        <taxon>Laurasiatheria</taxon>
        <taxon>Chiroptera</taxon>
        <taxon>Yangochiroptera</taxon>
        <taxon>Vespertilionidae</taxon>
        <taxon>Myotis</taxon>
    </lineage>
</organism>
<keyword evidence="3" id="KW-1185">Reference proteome</keyword>
<evidence type="ECO:0000313" key="3">
    <source>
        <dbReference type="Proteomes" id="UP000527355"/>
    </source>
</evidence>
<feature type="compositionally biased region" description="Basic and acidic residues" evidence="1">
    <location>
        <begin position="208"/>
        <end position="218"/>
    </location>
</feature>
<name>A0A7J7TUH4_MYOMY</name>